<accession>A0ABP6EDW9</accession>
<organism evidence="2 3">
    <name type="scientific">Streptomyces vastus</name>
    <dbReference type="NCBI Taxonomy" id="285451"/>
    <lineage>
        <taxon>Bacteria</taxon>
        <taxon>Bacillati</taxon>
        <taxon>Actinomycetota</taxon>
        <taxon>Actinomycetes</taxon>
        <taxon>Kitasatosporales</taxon>
        <taxon>Streptomycetaceae</taxon>
        <taxon>Streptomyces</taxon>
    </lineage>
</organism>
<feature type="compositionally biased region" description="Acidic residues" evidence="1">
    <location>
        <begin position="1"/>
        <end position="10"/>
    </location>
</feature>
<evidence type="ECO:0000256" key="1">
    <source>
        <dbReference type="SAM" id="MobiDB-lite"/>
    </source>
</evidence>
<evidence type="ECO:0000313" key="3">
    <source>
        <dbReference type="Proteomes" id="UP001500151"/>
    </source>
</evidence>
<dbReference type="Proteomes" id="UP001500151">
    <property type="component" value="Unassembled WGS sequence"/>
</dbReference>
<proteinExistence type="predicted"/>
<evidence type="ECO:0000313" key="2">
    <source>
        <dbReference type="EMBL" id="GAA2662576.1"/>
    </source>
</evidence>
<protein>
    <recommendedName>
        <fullName evidence="4">Tetratricopeptide repeat protein</fullName>
    </recommendedName>
</protein>
<reference evidence="3" key="1">
    <citation type="journal article" date="2019" name="Int. J. Syst. Evol. Microbiol.">
        <title>The Global Catalogue of Microorganisms (GCM) 10K type strain sequencing project: providing services to taxonomists for standard genome sequencing and annotation.</title>
        <authorList>
            <consortium name="The Broad Institute Genomics Platform"/>
            <consortium name="The Broad Institute Genome Sequencing Center for Infectious Disease"/>
            <person name="Wu L."/>
            <person name="Ma J."/>
        </authorList>
    </citation>
    <scope>NUCLEOTIDE SEQUENCE [LARGE SCALE GENOMIC DNA]</scope>
    <source>
        <strain evidence="3">JCM 4524</strain>
    </source>
</reference>
<feature type="region of interest" description="Disordered" evidence="1">
    <location>
        <begin position="1"/>
        <end position="20"/>
    </location>
</feature>
<name>A0ABP6EDW9_9ACTN</name>
<keyword evidence="3" id="KW-1185">Reference proteome</keyword>
<comment type="caution">
    <text evidence="2">The sequence shown here is derived from an EMBL/GenBank/DDBJ whole genome shotgun (WGS) entry which is preliminary data.</text>
</comment>
<gene>
    <name evidence="2" type="ORF">GCM10010307_81770</name>
</gene>
<dbReference type="EMBL" id="BAAASJ010000122">
    <property type="protein sequence ID" value="GAA2662576.1"/>
    <property type="molecule type" value="Genomic_DNA"/>
</dbReference>
<evidence type="ECO:0008006" key="4">
    <source>
        <dbReference type="Google" id="ProtNLM"/>
    </source>
</evidence>
<sequence length="108" mass="11337">MALTELDADEVGQAPGRFGFDEPELALHQAEAHLTLGRTEQARALAEDSAAACTPGWAAATRRSRRRPDRGMPAVARVGAEPGEASVQRGSVALMTHEFRAAVASANA</sequence>